<dbReference type="PROSITE" id="PS50011">
    <property type="entry name" value="PROTEIN_KINASE_DOM"/>
    <property type="match status" value="1"/>
</dbReference>
<dbReference type="SMART" id="SM00220">
    <property type="entry name" value="S_TKc"/>
    <property type="match status" value="1"/>
</dbReference>
<dbReference type="GO" id="GO:0005524">
    <property type="term" value="F:ATP binding"/>
    <property type="evidence" value="ECO:0007669"/>
    <property type="project" value="UniProtKB-KW"/>
</dbReference>
<dbReference type="InterPro" id="IPR011009">
    <property type="entry name" value="Kinase-like_dom_sf"/>
</dbReference>
<keyword evidence="7" id="KW-0812">Transmembrane</keyword>
<dbReference type="EMBL" id="UZAE01000688">
    <property type="protein sequence ID" value="VDN97539.1"/>
    <property type="molecule type" value="Genomic_DNA"/>
</dbReference>
<evidence type="ECO:0000256" key="2">
    <source>
        <dbReference type="ARBA" id="ARBA00022527"/>
    </source>
</evidence>
<evidence type="ECO:0000256" key="7">
    <source>
        <dbReference type="SAM" id="Phobius"/>
    </source>
</evidence>
<reference evidence="11" key="1">
    <citation type="submission" date="2017-02" db="UniProtKB">
        <authorList>
            <consortium name="WormBaseParasite"/>
        </authorList>
    </citation>
    <scope>IDENTIFICATION</scope>
</reference>
<dbReference type="WBParaSite" id="HNAJ_0000168501-mRNA-1">
    <property type="protein sequence ID" value="HNAJ_0000168501-mRNA-1"/>
    <property type="gene ID" value="HNAJ_0000168501"/>
</dbReference>
<dbReference type="Gene3D" id="1.10.510.10">
    <property type="entry name" value="Transferase(Phosphotransferase) domain 1"/>
    <property type="match status" value="1"/>
</dbReference>
<organism evidence="11">
    <name type="scientific">Rodentolepis nana</name>
    <name type="common">Dwarf tapeworm</name>
    <name type="synonym">Hymenolepis nana</name>
    <dbReference type="NCBI Taxonomy" id="102285"/>
    <lineage>
        <taxon>Eukaryota</taxon>
        <taxon>Metazoa</taxon>
        <taxon>Spiralia</taxon>
        <taxon>Lophotrochozoa</taxon>
        <taxon>Platyhelminthes</taxon>
        <taxon>Cestoda</taxon>
        <taxon>Eucestoda</taxon>
        <taxon>Cyclophyllidea</taxon>
        <taxon>Hymenolepididae</taxon>
        <taxon>Rodentolepis</taxon>
    </lineage>
</organism>
<keyword evidence="3" id="KW-0808">Transferase</keyword>
<evidence type="ECO:0000313" key="10">
    <source>
        <dbReference type="Proteomes" id="UP000278807"/>
    </source>
</evidence>
<evidence type="ECO:0000256" key="3">
    <source>
        <dbReference type="ARBA" id="ARBA00022679"/>
    </source>
</evidence>
<evidence type="ECO:0000256" key="6">
    <source>
        <dbReference type="ARBA" id="ARBA00022840"/>
    </source>
</evidence>
<reference evidence="9 10" key="2">
    <citation type="submission" date="2018-11" db="EMBL/GenBank/DDBJ databases">
        <authorList>
            <consortium name="Pathogen Informatics"/>
        </authorList>
    </citation>
    <scope>NUCLEOTIDE SEQUENCE [LARGE SCALE GENOMIC DNA]</scope>
</reference>
<dbReference type="GO" id="GO:0004674">
    <property type="term" value="F:protein serine/threonine kinase activity"/>
    <property type="evidence" value="ECO:0007669"/>
    <property type="project" value="UniProtKB-KW"/>
</dbReference>
<comment type="similarity">
    <text evidence="1">Belongs to the protein kinase superfamily. CAMK Ser/Thr protein kinase family.</text>
</comment>
<evidence type="ECO:0000256" key="5">
    <source>
        <dbReference type="ARBA" id="ARBA00022777"/>
    </source>
</evidence>
<evidence type="ECO:0000256" key="4">
    <source>
        <dbReference type="ARBA" id="ARBA00022741"/>
    </source>
</evidence>
<name>A0A0R3T3T5_RODNA</name>
<dbReference type="OrthoDB" id="346907at2759"/>
<gene>
    <name evidence="9" type="ORF">HNAJ_LOCUS1680</name>
</gene>
<keyword evidence="4" id="KW-0547">Nucleotide-binding</keyword>
<dbReference type="SUPFAM" id="SSF56112">
    <property type="entry name" value="Protein kinase-like (PK-like)"/>
    <property type="match status" value="1"/>
</dbReference>
<protein>
    <submittedName>
        <fullName evidence="11">Protein kinase domain-containing protein</fullName>
    </submittedName>
</protein>
<dbReference type="PANTHER" id="PTHR24349">
    <property type="entry name" value="SERINE/THREONINE-PROTEIN KINASE"/>
    <property type="match status" value="1"/>
</dbReference>
<evidence type="ECO:0000313" key="9">
    <source>
        <dbReference type="EMBL" id="VDN97539.1"/>
    </source>
</evidence>
<dbReference type="Pfam" id="PF00069">
    <property type="entry name" value="Pkinase"/>
    <property type="match status" value="1"/>
</dbReference>
<proteinExistence type="inferred from homology"/>
<sequence length="359" mass="40946">MEFSPETTFEDEFDENTNGNVVFAWPGFDANKLLIYREIFNGGFSTTVGSRDLTTGGIVAIKKVEFDYLGNIFTPIEDLKRRVLNKVREQTNKIKEIAAASVIESIDFVTEPNRIIVISQLQLSGDLFNWMLQQPVLQLRNVLLVVNYLFRAFDYLHSQGYAHGYLNPTKILFQNTAPHSVLVKPDLSIKKELAYLLNDPLITCQSCTSPEEIKRLADTFENGRQSESNFSPTKEMDIWSMGVVILIALTGVNFFQFDKIDDLRQPFDVLLEEAFRHPTMQMIGENFLINLRKVLAVDPSTRISAADAAAINWAEDANVADENLNLLYIIEHDLMNSCRYYRTYGQAVLKKLRNSIHLE</sequence>
<feature type="domain" description="Protein kinase" evidence="8">
    <location>
        <begin position="33"/>
        <end position="314"/>
    </location>
</feature>
<evidence type="ECO:0000256" key="1">
    <source>
        <dbReference type="ARBA" id="ARBA00006692"/>
    </source>
</evidence>
<keyword evidence="7" id="KW-1133">Transmembrane helix</keyword>
<keyword evidence="10" id="KW-1185">Reference proteome</keyword>
<keyword evidence="7" id="KW-0472">Membrane</keyword>
<dbReference type="STRING" id="102285.A0A0R3T3T5"/>
<evidence type="ECO:0000313" key="11">
    <source>
        <dbReference type="WBParaSite" id="HNAJ_0000168501-mRNA-1"/>
    </source>
</evidence>
<evidence type="ECO:0000259" key="8">
    <source>
        <dbReference type="PROSITE" id="PS50011"/>
    </source>
</evidence>
<keyword evidence="5" id="KW-0418">Kinase</keyword>
<dbReference type="InterPro" id="IPR050205">
    <property type="entry name" value="CDPK_Ser/Thr_kinases"/>
</dbReference>
<dbReference type="InterPro" id="IPR000719">
    <property type="entry name" value="Prot_kinase_dom"/>
</dbReference>
<dbReference type="AlphaFoldDB" id="A0A0R3T3T5"/>
<keyword evidence="2" id="KW-0723">Serine/threonine-protein kinase</keyword>
<keyword evidence="6" id="KW-0067">ATP-binding</keyword>
<accession>A0A0R3T3T5</accession>
<dbReference type="Proteomes" id="UP000278807">
    <property type="component" value="Unassembled WGS sequence"/>
</dbReference>
<feature type="transmembrane region" description="Helical" evidence="7">
    <location>
        <begin position="238"/>
        <end position="255"/>
    </location>
</feature>